<dbReference type="EMBL" id="AM420293">
    <property type="protein sequence ID" value="CAM03607.1"/>
    <property type="molecule type" value="Genomic_DNA"/>
</dbReference>
<gene>
    <name evidence="2" type="ordered locus">SACE_4338</name>
</gene>
<protein>
    <submittedName>
        <fullName evidence="2">Uncharacterized protein</fullName>
    </submittedName>
</protein>
<reference evidence="2 3" key="1">
    <citation type="journal article" date="2007" name="Nat. Biotechnol.">
        <title>Complete genome sequence of the erythromycin-producing bacterium Saccharopolyspora erythraea NRRL23338.</title>
        <authorList>
            <person name="Oliynyk M."/>
            <person name="Samborskyy M."/>
            <person name="Lester J.B."/>
            <person name="Mironenko T."/>
            <person name="Scott N."/>
            <person name="Dickens S."/>
            <person name="Haydock S.F."/>
            <person name="Leadlay P.F."/>
        </authorList>
    </citation>
    <scope>NUCLEOTIDE SEQUENCE [LARGE SCALE GENOMIC DNA]</scope>
    <source>
        <strain evidence="3">ATCC 11635 / DSM 40517 / JCM 4748 / NBRC 13426 / NCIMB 8594 / NRRL 2338</strain>
    </source>
</reference>
<organism evidence="2 3">
    <name type="scientific">Saccharopolyspora erythraea (strain ATCC 11635 / DSM 40517 / JCM 4748 / NBRC 13426 / NCIMB 8594 / NRRL 2338)</name>
    <dbReference type="NCBI Taxonomy" id="405948"/>
    <lineage>
        <taxon>Bacteria</taxon>
        <taxon>Bacillati</taxon>
        <taxon>Actinomycetota</taxon>
        <taxon>Actinomycetes</taxon>
        <taxon>Pseudonocardiales</taxon>
        <taxon>Pseudonocardiaceae</taxon>
        <taxon>Saccharopolyspora</taxon>
    </lineage>
</organism>
<dbReference type="eggNOG" id="COG3333">
    <property type="taxonomic scope" value="Bacteria"/>
</dbReference>
<evidence type="ECO:0000313" key="3">
    <source>
        <dbReference type="Proteomes" id="UP000006728"/>
    </source>
</evidence>
<keyword evidence="1" id="KW-0472">Membrane</keyword>
<keyword evidence="1" id="KW-0812">Transmembrane</keyword>
<dbReference type="AlphaFoldDB" id="A4FHT2"/>
<dbReference type="KEGG" id="sen:SACE_4338"/>
<dbReference type="PANTHER" id="PTHR35342:SF5">
    <property type="entry name" value="TRICARBOXYLIC TRANSPORT PROTEIN"/>
    <property type="match status" value="1"/>
</dbReference>
<keyword evidence="3" id="KW-1185">Reference proteome</keyword>
<evidence type="ECO:0000256" key="1">
    <source>
        <dbReference type="SAM" id="Phobius"/>
    </source>
</evidence>
<dbReference type="PANTHER" id="PTHR35342">
    <property type="entry name" value="TRICARBOXYLIC TRANSPORT PROTEIN"/>
    <property type="match status" value="1"/>
</dbReference>
<dbReference type="HOGENOM" id="CLU_2083162_0_0_11"/>
<sequence>MAACACRPPTPQPSTPIELTIGVWLSVAVSDVVLVYVIGLLSFLLRRTGVPLAPVLIGVILGPLAERELRRAMALGQGDPAVLLDSAIAVTLYAVLAPAVIAVLVVRRRSRRTAVPA</sequence>
<feature type="transmembrane region" description="Helical" evidence="1">
    <location>
        <begin position="21"/>
        <end position="41"/>
    </location>
</feature>
<proteinExistence type="predicted"/>
<accession>A4FHT2</accession>
<dbReference type="Proteomes" id="UP000006728">
    <property type="component" value="Chromosome"/>
</dbReference>
<name>A4FHT2_SACEN</name>
<keyword evidence="1" id="KW-1133">Transmembrane helix</keyword>
<evidence type="ECO:0000313" key="2">
    <source>
        <dbReference type="EMBL" id="CAM03607.1"/>
    </source>
</evidence>
<dbReference type="STRING" id="405948.SACE_4338"/>
<feature type="transmembrane region" description="Helical" evidence="1">
    <location>
        <begin position="86"/>
        <end position="106"/>
    </location>
</feature>